<dbReference type="InterPro" id="IPR022391">
    <property type="entry name" value="ICE_relaxase_PFGI-1"/>
</dbReference>
<keyword evidence="4" id="KW-1185">Reference proteome</keyword>
<evidence type="ECO:0000313" key="4">
    <source>
        <dbReference type="Proteomes" id="UP000038647"/>
    </source>
</evidence>
<accession>A0ABP1YWB8</accession>
<keyword evidence="3" id="KW-0547">Nucleotide-binding</keyword>
<dbReference type="Proteomes" id="UP000038647">
    <property type="component" value="Unassembled WGS sequence"/>
</dbReference>
<gene>
    <name evidence="3" type="ORF">ERS137966_04187</name>
</gene>
<reference evidence="3 4" key="1">
    <citation type="submission" date="2015-03" db="EMBL/GenBank/DDBJ databases">
        <authorList>
            <consortium name="Pathogen Informatics"/>
            <person name="Murphy D."/>
        </authorList>
    </citation>
    <scope>NUCLEOTIDE SEQUENCE [LARGE SCALE GENOMIC DNA]</scope>
    <source>
        <strain evidence="3 4">IP08791</strain>
    </source>
</reference>
<sequence>MLMWVTDKLYLARDKVALAEMRCSTDIDGWFSPQSAEALLTTENRKRALQQLWESSPFSRQVWETFWLTPIRELAIRVQQLPAAQSGPYAREGGMLDEALDVAVCAVRLSRGWMLPPGVTPEEQAEQSSAWRTAIFWAALLHNLSALDEMTAFHQDGSHWYSGLTAPSTCWRVRFTPTTPETVLKAAMAAYRLLPEQGLCWLSRWSEVTEKLLAYLSGNKAVSGVLHAAVSEARQKCGLQSPTFTMVSVPPILTSGGPTNNQPAKPQSEGAVNAQIPEEFFWHWLVASVVNGRLTVNAQDSLVHIIKQYAFVQTPDCFYRYLATETHSEIDKDDIQTNFEALNRHHSRNGKGIYIYRKYENEKKDGRFIKAFGYMIPLTLIFTHGVFPNDSKWLSPNK</sequence>
<dbReference type="InterPro" id="IPR036388">
    <property type="entry name" value="WH-like_DNA-bd_sf"/>
</dbReference>
<dbReference type="InterPro" id="IPR011093">
    <property type="entry name" value="TraI_2_C"/>
</dbReference>
<evidence type="ECO:0000259" key="2">
    <source>
        <dbReference type="Pfam" id="PF07515"/>
    </source>
</evidence>
<dbReference type="RefSeq" id="WP_049604573.1">
    <property type="nucleotide sequence ID" value="NZ_CABHPY010000100.1"/>
</dbReference>
<keyword evidence="3" id="KW-0347">Helicase</keyword>
<dbReference type="Gene3D" id="1.10.3210.40">
    <property type="match status" value="1"/>
</dbReference>
<dbReference type="SUPFAM" id="SSF46785">
    <property type="entry name" value="Winged helix' DNA-binding domain"/>
    <property type="match status" value="1"/>
</dbReference>
<dbReference type="InterPro" id="IPR036390">
    <property type="entry name" value="WH_DNA-bd_sf"/>
</dbReference>
<dbReference type="Gene3D" id="2.40.10.200">
    <property type="entry name" value="STY4665 C-terminal domain-like"/>
    <property type="match status" value="1"/>
</dbReference>
<dbReference type="EMBL" id="CQEH01000038">
    <property type="protein sequence ID" value="CNL80660.1"/>
    <property type="molecule type" value="Genomic_DNA"/>
</dbReference>
<comment type="caution">
    <text evidence="3">The sequence shown here is derived from an EMBL/GenBank/DDBJ whole genome shotgun (WGS) entry which is preliminary data.</text>
</comment>
<feature type="domain" description="Putative conjugal transfer nickase/helicase TraI C-terminal" evidence="2">
    <location>
        <begin position="280"/>
        <end position="389"/>
    </location>
</feature>
<keyword evidence="3" id="KW-0378">Hydrolase</keyword>
<dbReference type="InterPro" id="IPR011119">
    <property type="entry name" value="Unchr_helicase_relaxase_TraI"/>
</dbReference>
<dbReference type="NCBIfam" id="TIGR03760">
    <property type="entry name" value="ICE_TraI_Pfluor"/>
    <property type="match status" value="1"/>
</dbReference>
<feature type="domain" description="Uncharacterised" evidence="1">
    <location>
        <begin position="31"/>
        <end position="236"/>
    </location>
</feature>
<organism evidence="3 4">
    <name type="scientific">Yersinia aldovae</name>
    <dbReference type="NCBI Taxonomy" id="29483"/>
    <lineage>
        <taxon>Bacteria</taxon>
        <taxon>Pseudomonadati</taxon>
        <taxon>Pseudomonadota</taxon>
        <taxon>Gammaproteobacteria</taxon>
        <taxon>Enterobacterales</taxon>
        <taxon>Yersiniaceae</taxon>
        <taxon>Yersinia</taxon>
    </lineage>
</organism>
<dbReference type="GO" id="GO:0004386">
    <property type="term" value="F:helicase activity"/>
    <property type="evidence" value="ECO:0007669"/>
    <property type="project" value="UniProtKB-KW"/>
</dbReference>
<evidence type="ECO:0000313" key="3">
    <source>
        <dbReference type="EMBL" id="CNL80660.1"/>
    </source>
</evidence>
<protein>
    <submittedName>
        <fullName evidence="3">Helicase</fullName>
    </submittedName>
</protein>
<keyword evidence="3" id="KW-0067">ATP-binding</keyword>
<dbReference type="Pfam" id="PF07514">
    <property type="entry name" value="TraI_2"/>
    <property type="match status" value="1"/>
</dbReference>
<dbReference type="Pfam" id="PF07515">
    <property type="entry name" value="TraI_2_C"/>
    <property type="match status" value="1"/>
</dbReference>
<dbReference type="Gene3D" id="1.10.10.10">
    <property type="entry name" value="Winged helix-like DNA-binding domain superfamily/Winged helix DNA-binding domain"/>
    <property type="match status" value="1"/>
</dbReference>
<proteinExistence type="predicted"/>
<evidence type="ECO:0000259" key="1">
    <source>
        <dbReference type="Pfam" id="PF07514"/>
    </source>
</evidence>
<name>A0ABP1YWB8_YERAL</name>